<evidence type="ECO:0000313" key="3">
    <source>
        <dbReference type="Proteomes" id="UP001054902"/>
    </source>
</evidence>
<dbReference type="EMBL" id="BLLK01000047">
    <property type="protein sequence ID" value="GFH54136.1"/>
    <property type="molecule type" value="Genomic_DNA"/>
</dbReference>
<feature type="compositionally biased region" description="Basic and acidic residues" evidence="1">
    <location>
        <begin position="123"/>
        <end position="132"/>
    </location>
</feature>
<accession>A0AAD3H8I4</accession>
<dbReference type="AlphaFoldDB" id="A0AAD3H8I4"/>
<feature type="region of interest" description="Disordered" evidence="1">
    <location>
        <begin position="68"/>
        <end position="184"/>
    </location>
</feature>
<reference evidence="2 3" key="1">
    <citation type="journal article" date="2021" name="Sci. Rep.">
        <title>The genome of the diatom Chaetoceros tenuissimus carries an ancient integrated fragment of an extant virus.</title>
        <authorList>
            <person name="Hongo Y."/>
            <person name="Kimura K."/>
            <person name="Takaki Y."/>
            <person name="Yoshida Y."/>
            <person name="Baba S."/>
            <person name="Kobayashi G."/>
            <person name="Nagasaki K."/>
            <person name="Hano T."/>
            <person name="Tomaru Y."/>
        </authorList>
    </citation>
    <scope>NUCLEOTIDE SEQUENCE [LARGE SCALE GENOMIC DNA]</scope>
    <source>
        <strain evidence="2 3">NIES-3715</strain>
    </source>
</reference>
<name>A0AAD3H8I4_9STRA</name>
<dbReference type="Proteomes" id="UP001054902">
    <property type="component" value="Unassembled WGS sequence"/>
</dbReference>
<protein>
    <submittedName>
        <fullName evidence="2">Uncharacterized protein</fullName>
    </submittedName>
</protein>
<gene>
    <name evidence="2" type="ORF">CTEN210_10612</name>
</gene>
<feature type="region of interest" description="Disordered" evidence="1">
    <location>
        <begin position="266"/>
        <end position="317"/>
    </location>
</feature>
<organism evidence="2 3">
    <name type="scientific">Chaetoceros tenuissimus</name>
    <dbReference type="NCBI Taxonomy" id="426638"/>
    <lineage>
        <taxon>Eukaryota</taxon>
        <taxon>Sar</taxon>
        <taxon>Stramenopiles</taxon>
        <taxon>Ochrophyta</taxon>
        <taxon>Bacillariophyta</taxon>
        <taxon>Coscinodiscophyceae</taxon>
        <taxon>Chaetocerotophycidae</taxon>
        <taxon>Chaetocerotales</taxon>
        <taxon>Chaetocerotaceae</taxon>
        <taxon>Chaetoceros</taxon>
    </lineage>
</organism>
<keyword evidence="3" id="KW-1185">Reference proteome</keyword>
<evidence type="ECO:0000256" key="1">
    <source>
        <dbReference type="SAM" id="MobiDB-lite"/>
    </source>
</evidence>
<comment type="caution">
    <text evidence="2">The sequence shown here is derived from an EMBL/GenBank/DDBJ whole genome shotgun (WGS) entry which is preliminary data.</text>
</comment>
<proteinExistence type="predicted"/>
<feature type="region of interest" description="Disordered" evidence="1">
    <location>
        <begin position="1"/>
        <end position="27"/>
    </location>
</feature>
<sequence length="1162" mass="133258">MPKRQRQATKTSTKIKNAPPRVPDPPASLLKLLQKDKKVLKYFTALQDNLAYDVQLWKEKALDYKSKYEDLTKKVSNGKGKKSEDEDDLFKSKPNKKNGENKERVEESEHVPLQSIEVPTQHEGMDNMVNEKNDEDDFDFYLGSGSDSDESQPKKRKKEVINHHDNDQEMSVQEEESDSCDGSFGDIEKEFELAYTEAAQKEQEVEPKQILADAKNNDDELMQSFYRDIFEKLVKALDDFERIGIRIVEVEQLNDDSETDAIIKESSDSLREENSPVNNSQDIDDDSSSDEGFLGTSLASQSNKNQKEAKQTNDQVQLKIKRRNDDDIVFDIMHCIRSLVRYPTLKMDKTDFKEMYRPLSKEMIPLCYNDDYLEKEAGNTLLMNGQEIPCHPLPEVLQDLITALQVVDTYCSSNSILSSSNSEWLKLFDNLDSQWNNDRQLYEKMEVVRIGLKDRCFPQMILSTVEAEIVNKWASVDRADRKNVEDLTVTDSNDSPIEYRLEDIINASPQGHDFDFEKAQNKLFIMVERVCVTRILVGLHECRGNQQNIAHIILNYIMSTLHSQETEDWTNQTPLMSFCIIEALLIPFSSRRKAWFGSFISELCTSKILRETLTFCIQSVVTIWYKIQSSTSNDKLRSISSVELSAYRRLLKSQENWMSPLYEFDNHAILEEIRSDRDVDVGFCLALQFALLLKGSVANILIKIKSMNAEHGHYSQMIRLLLLSLVNTFFRLQHVRWDTYCVKGLRADIVQSHLDDDIQMQNVIREIGMESIHKDTNADQLLFCELALQLNLISFDGLLLEHFLQSVYSIPVSDNQFQRALAQVSGQIVVRVINLNRRRDRWKQFIVQAQRMKLVSVPAVTSFLKPSTFWGMKAFDGTDSSNASLEENVFGQSTHKMDNYVASHWRPSDLRPFDSNARSDEKLVRMSVTERACALSHISSWIGIKNSIKELSISDGDRNRCLSLFRISGFASGPAMLKENENIPPSPVCIVLEDDAILIDQFNEKLSSILKELPRDFHFCSLGYSRPKNAPIIEYSEHIGIPTCFWYLTGYIMSLEGSNYLLDRLPVKGPVDSWIGMKATSNWENDYGHKIGVGIGAKAKVSSDDFPFKKELNSIMKFRVFAAISPLCVQKVVWKDALAIVDRQRDISKWRQRDTDITYSGL</sequence>
<evidence type="ECO:0000313" key="2">
    <source>
        <dbReference type="EMBL" id="GFH54136.1"/>
    </source>
</evidence>
<feature type="compositionally biased region" description="Basic and acidic residues" evidence="1">
    <location>
        <begin position="97"/>
        <end position="110"/>
    </location>
</feature>